<comment type="catalytic activity">
    <reaction evidence="1">
        <text>2 6,7-dimethyl-8-(1-D-ribityl)lumazine + H(+) = 5-amino-6-(D-ribitylamino)uracil + riboflavin</text>
        <dbReference type="Rhea" id="RHEA:20772"/>
        <dbReference type="ChEBI" id="CHEBI:15378"/>
        <dbReference type="ChEBI" id="CHEBI:15934"/>
        <dbReference type="ChEBI" id="CHEBI:57986"/>
        <dbReference type="ChEBI" id="CHEBI:58201"/>
        <dbReference type="EC" id="2.5.1.9"/>
    </reaction>
</comment>
<comment type="pathway">
    <text evidence="3">Cofactor biosynthesis; riboflavin biosynthesis; riboflavin from 2-hydroxy-3-oxobutyl phosphate and 5-amino-6-(D-ribitylamino)uracil: step 2/2.</text>
</comment>
<dbReference type="GO" id="GO:0004746">
    <property type="term" value="F:riboflavin synthase activity"/>
    <property type="evidence" value="ECO:0007669"/>
    <property type="project" value="UniProtKB-UniRule"/>
</dbReference>
<dbReference type="PANTHER" id="PTHR21098">
    <property type="entry name" value="RIBOFLAVIN SYNTHASE ALPHA CHAIN"/>
    <property type="match status" value="1"/>
</dbReference>
<dbReference type="RefSeq" id="WP_004025097.1">
    <property type="nucleotide sequence ID" value="NZ_AGFP01000035.1"/>
</dbReference>
<evidence type="ECO:0000313" key="11">
    <source>
        <dbReference type="EMBL" id="QHG90234.1"/>
    </source>
</evidence>
<evidence type="ECO:0000256" key="10">
    <source>
        <dbReference type="NCBIfam" id="TIGR00187"/>
    </source>
</evidence>
<dbReference type="EMBL" id="CP033512">
    <property type="protein sequence ID" value="QHG90234.1"/>
    <property type="molecule type" value="Genomic_DNA"/>
</dbReference>
<protein>
    <recommendedName>
        <fullName evidence="6 10">Riboflavin synthase</fullName>
        <ecNumber evidence="5 10">2.5.1.9</ecNumber>
    </recommendedName>
</protein>
<evidence type="ECO:0000256" key="7">
    <source>
        <dbReference type="ARBA" id="ARBA00022619"/>
    </source>
</evidence>
<accession>A0A6P1LF98</accession>
<dbReference type="PROSITE" id="PS51177">
    <property type="entry name" value="LUMAZINE_BIND"/>
    <property type="match status" value="2"/>
</dbReference>
<organism evidence="11 12">
    <name type="scientific">Malacoplasma iowae 695</name>
    <dbReference type="NCBI Taxonomy" id="1048830"/>
    <lineage>
        <taxon>Bacteria</taxon>
        <taxon>Bacillati</taxon>
        <taxon>Mycoplasmatota</taxon>
        <taxon>Mycoplasmoidales</taxon>
        <taxon>Mycoplasmoidaceae</taxon>
        <taxon>Malacoplasma</taxon>
    </lineage>
</organism>
<evidence type="ECO:0000256" key="4">
    <source>
        <dbReference type="ARBA" id="ARBA00011233"/>
    </source>
</evidence>
<dbReference type="SUPFAM" id="SSF63380">
    <property type="entry name" value="Riboflavin synthase domain-like"/>
    <property type="match status" value="2"/>
</dbReference>
<sequence>MFTGIIEEVGKIKKITKTSSGILLTISANKVLQDCKIGDSIAVNGICLTVTKFDSNSFSVDVMNETVKKTSLSKLSQNTCLNLERAMLINSRFGGHIVSGHIDGIGTICEIKKDGIASIFKINTSKEITKYIINKGSITIDGISLTVVGVNDVSFTVSIIPHTMFVTNLGHKKVGDIVNLENDCIAKYVEKMLDNKQEKQSLLEKIKEM</sequence>
<dbReference type="GO" id="GO:0009231">
    <property type="term" value="P:riboflavin biosynthetic process"/>
    <property type="evidence" value="ECO:0007669"/>
    <property type="project" value="UniProtKB-KW"/>
</dbReference>
<evidence type="ECO:0000256" key="6">
    <source>
        <dbReference type="ARBA" id="ARBA00013950"/>
    </source>
</evidence>
<keyword evidence="7" id="KW-0686">Riboflavin biosynthesis</keyword>
<dbReference type="CDD" id="cd00402">
    <property type="entry name" value="Riboflavin_synthase_like"/>
    <property type="match status" value="1"/>
</dbReference>
<dbReference type="InterPro" id="IPR026017">
    <property type="entry name" value="Lumazine-bd_dom"/>
</dbReference>
<dbReference type="NCBIfam" id="TIGR00187">
    <property type="entry name" value="ribE"/>
    <property type="match status" value="1"/>
</dbReference>
<dbReference type="FunFam" id="2.40.30.20:FF:000003">
    <property type="entry name" value="Riboflavin synthase, alpha subunit"/>
    <property type="match status" value="1"/>
</dbReference>
<dbReference type="NCBIfam" id="NF009566">
    <property type="entry name" value="PRK13020.1"/>
    <property type="match status" value="1"/>
</dbReference>
<dbReference type="OrthoDB" id="9788537at2"/>
<evidence type="ECO:0000256" key="3">
    <source>
        <dbReference type="ARBA" id="ARBA00004887"/>
    </source>
</evidence>
<reference evidence="12" key="1">
    <citation type="submission" date="2018-11" db="EMBL/GenBank/DDBJ databases">
        <title>The first complete genome sequence of Mycoplasma iowae strain 695.</title>
        <authorList>
            <person name="Ghanem M."/>
            <person name="El-Gazzar M."/>
        </authorList>
    </citation>
    <scope>NUCLEOTIDE SEQUENCE [LARGE SCALE GENOMIC DNA]</scope>
    <source>
        <strain evidence="12">695</strain>
    </source>
</reference>
<dbReference type="AlphaFoldDB" id="A0A6P1LF98"/>
<dbReference type="InterPro" id="IPR023366">
    <property type="entry name" value="ATP_synth_asu-like_sf"/>
</dbReference>
<proteinExistence type="predicted"/>
<dbReference type="Pfam" id="PF00677">
    <property type="entry name" value="Lum_binding"/>
    <property type="match status" value="2"/>
</dbReference>
<dbReference type="KEGG" id="miw:EER00_05150"/>
<dbReference type="NCBIfam" id="NF006767">
    <property type="entry name" value="PRK09289.1"/>
    <property type="match status" value="1"/>
</dbReference>
<dbReference type="Gene3D" id="2.40.30.20">
    <property type="match status" value="2"/>
</dbReference>
<dbReference type="PIRSF" id="PIRSF000498">
    <property type="entry name" value="Riboflavin_syn_A"/>
    <property type="match status" value="1"/>
</dbReference>
<comment type="subunit">
    <text evidence="4">Homotrimer.</text>
</comment>
<dbReference type="Proteomes" id="UP000464283">
    <property type="component" value="Chromosome"/>
</dbReference>
<keyword evidence="9" id="KW-0677">Repeat</keyword>
<dbReference type="PANTHER" id="PTHR21098:SF12">
    <property type="entry name" value="RIBOFLAVIN SYNTHASE"/>
    <property type="match status" value="1"/>
</dbReference>
<evidence type="ECO:0000256" key="8">
    <source>
        <dbReference type="ARBA" id="ARBA00022679"/>
    </source>
</evidence>
<dbReference type="InterPro" id="IPR017938">
    <property type="entry name" value="Riboflavin_synthase-like_b-brl"/>
</dbReference>
<evidence type="ECO:0000256" key="2">
    <source>
        <dbReference type="ARBA" id="ARBA00002803"/>
    </source>
</evidence>
<dbReference type="GeneID" id="96866564"/>
<dbReference type="FunFam" id="2.40.30.20:FF:000004">
    <property type="entry name" value="Riboflavin synthase, alpha subunit"/>
    <property type="match status" value="1"/>
</dbReference>
<evidence type="ECO:0000313" key="12">
    <source>
        <dbReference type="Proteomes" id="UP000464283"/>
    </source>
</evidence>
<name>A0A6P1LF98_MALIO</name>
<keyword evidence="8 11" id="KW-0808">Transferase</keyword>
<comment type="function">
    <text evidence="2">Catalyzes the dismutation of two molecules of 6,7-dimethyl-8-ribityllumazine, resulting in the formation of riboflavin and 5-amino-6-(D-ribitylamino)uracil.</text>
</comment>
<gene>
    <name evidence="11" type="ORF">EER00_05150</name>
</gene>
<dbReference type="EC" id="2.5.1.9" evidence="5 10"/>
<evidence type="ECO:0000256" key="5">
    <source>
        <dbReference type="ARBA" id="ARBA00012827"/>
    </source>
</evidence>
<evidence type="ECO:0000256" key="1">
    <source>
        <dbReference type="ARBA" id="ARBA00000968"/>
    </source>
</evidence>
<evidence type="ECO:0000256" key="9">
    <source>
        <dbReference type="ARBA" id="ARBA00022737"/>
    </source>
</evidence>
<dbReference type="InterPro" id="IPR001783">
    <property type="entry name" value="Lumazine-bd"/>
</dbReference>